<organism evidence="1 2">
    <name type="scientific">Herbaspirillum chlorophenolicum</name>
    <dbReference type="NCBI Taxonomy" id="211589"/>
    <lineage>
        <taxon>Bacteria</taxon>
        <taxon>Pseudomonadati</taxon>
        <taxon>Pseudomonadota</taxon>
        <taxon>Betaproteobacteria</taxon>
        <taxon>Burkholderiales</taxon>
        <taxon>Oxalobacteraceae</taxon>
        <taxon>Herbaspirillum</taxon>
    </lineage>
</organism>
<proteinExistence type="predicted"/>
<dbReference type="Proteomes" id="UP001617427">
    <property type="component" value="Unassembled WGS sequence"/>
</dbReference>
<comment type="caution">
    <text evidence="1">The sequence shown here is derived from an EMBL/GenBank/DDBJ whole genome shotgun (WGS) entry which is preliminary data.</text>
</comment>
<dbReference type="SUPFAM" id="SSF69047">
    <property type="entry name" value="Hypothetical protein YjbJ"/>
    <property type="match status" value="1"/>
</dbReference>
<protein>
    <submittedName>
        <fullName evidence="1">CsbD family protein</fullName>
    </submittedName>
</protein>
<accession>A0ABW8F4R9</accession>
<dbReference type="RefSeq" id="WP_402703238.1">
    <property type="nucleotide sequence ID" value="NZ_JBIUZV010000016.1"/>
</dbReference>
<dbReference type="Gene3D" id="1.10.1470.10">
    <property type="entry name" value="YjbJ"/>
    <property type="match status" value="1"/>
</dbReference>
<dbReference type="InterPro" id="IPR036629">
    <property type="entry name" value="YjbJ_sf"/>
</dbReference>
<gene>
    <name evidence="1" type="ORF">ACIPEN_20875</name>
</gene>
<keyword evidence="2" id="KW-1185">Reference proteome</keyword>
<dbReference type="EMBL" id="JBIUZV010000016">
    <property type="protein sequence ID" value="MFJ3048295.1"/>
    <property type="molecule type" value="Genomic_DNA"/>
</dbReference>
<evidence type="ECO:0000313" key="1">
    <source>
        <dbReference type="EMBL" id="MFJ3048295.1"/>
    </source>
</evidence>
<sequence>MNKKTITGHFQLVLGKVQERLASMTGNAELQQAALRRQTDGKIMHAVGEAQDLIKRSLRHQRASM</sequence>
<evidence type="ECO:0000313" key="2">
    <source>
        <dbReference type="Proteomes" id="UP001617427"/>
    </source>
</evidence>
<reference evidence="1 2" key="1">
    <citation type="submission" date="2024-10" db="EMBL/GenBank/DDBJ databases">
        <title>The Natural Products Discovery Center: Release of the First 8490 Sequenced Strains for Exploring Actinobacteria Biosynthetic Diversity.</title>
        <authorList>
            <person name="Kalkreuter E."/>
            <person name="Kautsar S.A."/>
            <person name="Yang D."/>
            <person name="Bader C.D."/>
            <person name="Teijaro C.N."/>
            <person name="Fluegel L."/>
            <person name="Davis C.M."/>
            <person name="Simpson J.R."/>
            <person name="Lauterbach L."/>
            <person name="Steele A.D."/>
            <person name="Gui C."/>
            <person name="Meng S."/>
            <person name="Li G."/>
            <person name="Viehrig K."/>
            <person name="Ye F."/>
            <person name="Su P."/>
            <person name="Kiefer A.F."/>
            <person name="Nichols A."/>
            <person name="Cepeda A.J."/>
            <person name="Yan W."/>
            <person name="Fan B."/>
            <person name="Jiang Y."/>
            <person name="Adhikari A."/>
            <person name="Zheng C.-J."/>
            <person name="Schuster L."/>
            <person name="Cowan T.M."/>
            <person name="Smanski M.J."/>
            <person name="Chevrette M.G."/>
            <person name="De Carvalho L.P.S."/>
            <person name="Shen B."/>
        </authorList>
    </citation>
    <scope>NUCLEOTIDE SEQUENCE [LARGE SCALE GENOMIC DNA]</scope>
    <source>
        <strain evidence="1 2">NPDC087045</strain>
    </source>
</reference>
<name>A0ABW8F4R9_9BURK</name>